<sequence length="131" mass="15255">MKKDIEIPIVKNVYIAMIQEWNDDFLAKKWNAYILNDRNSPIEMALVVSKGYEGNKKTSTMRHSIAFMDPKSYAKIELVQDDVLQLNNEFYLTFFADGKLYEKKFLFKKNSIDENLVIKVPLMNQPGILGQ</sequence>
<gene>
    <name evidence="1" type="ORF">GJ691_02540</name>
</gene>
<accession>A0A6I2MH54</accession>
<proteinExistence type="predicted"/>
<comment type="caution">
    <text evidence="1">The sequence shown here is derived from an EMBL/GenBank/DDBJ whole genome shotgun (WGS) entry which is preliminary data.</text>
</comment>
<evidence type="ECO:0000313" key="1">
    <source>
        <dbReference type="EMBL" id="MRX63038.1"/>
    </source>
</evidence>
<organism evidence="1 2">
    <name type="scientific">Maribacter luteus</name>
    <dbReference type="NCBI Taxonomy" id="2594478"/>
    <lineage>
        <taxon>Bacteria</taxon>
        <taxon>Pseudomonadati</taxon>
        <taxon>Bacteroidota</taxon>
        <taxon>Flavobacteriia</taxon>
        <taxon>Flavobacteriales</taxon>
        <taxon>Flavobacteriaceae</taxon>
        <taxon>Maribacter</taxon>
    </lineage>
</organism>
<keyword evidence="2" id="KW-1185">Reference proteome</keyword>
<dbReference type="AlphaFoldDB" id="A0A6I2MH54"/>
<dbReference type="OrthoDB" id="953239at2"/>
<protein>
    <recommendedName>
        <fullName evidence="3">Phenylalanyl-tRNA synthetase subunit alpha</fullName>
    </recommendedName>
</protein>
<dbReference type="RefSeq" id="WP_154363421.1">
    <property type="nucleotide sequence ID" value="NZ_WKJH01000001.1"/>
</dbReference>
<name>A0A6I2MH54_9FLAO</name>
<evidence type="ECO:0000313" key="2">
    <source>
        <dbReference type="Proteomes" id="UP000443153"/>
    </source>
</evidence>
<reference evidence="1 2" key="1">
    <citation type="submission" date="2019-11" db="EMBL/GenBank/DDBJ databases">
        <title>Maribacter lutea sp. nov., a marine bacterium isolated from intertidal sand.</title>
        <authorList>
            <person name="Liu A."/>
        </authorList>
    </citation>
    <scope>NUCLEOTIDE SEQUENCE [LARGE SCALE GENOMIC DNA]</scope>
    <source>
        <strain evidence="1 2">RZ05</strain>
    </source>
</reference>
<evidence type="ECO:0008006" key="3">
    <source>
        <dbReference type="Google" id="ProtNLM"/>
    </source>
</evidence>
<dbReference type="EMBL" id="WKJH01000001">
    <property type="protein sequence ID" value="MRX63038.1"/>
    <property type="molecule type" value="Genomic_DNA"/>
</dbReference>
<dbReference type="Proteomes" id="UP000443153">
    <property type="component" value="Unassembled WGS sequence"/>
</dbReference>